<keyword evidence="1" id="KW-0472">Membrane</keyword>
<gene>
    <name evidence="4" type="ORF">ACFODX_10565</name>
</gene>
<name>A0ABV7FGX5_9GAMM</name>
<evidence type="ECO:0000313" key="5">
    <source>
        <dbReference type="Proteomes" id="UP001595555"/>
    </source>
</evidence>
<keyword evidence="1" id="KW-0812">Transmembrane</keyword>
<proteinExistence type="predicted"/>
<comment type="caution">
    <text evidence="4">The sequence shown here is derived from an EMBL/GenBank/DDBJ whole genome shotgun (WGS) entry which is preliminary data.</text>
</comment>
<protein>
    <submittedName>
        <fullName evidence="4">PEP-CTERM sorting domain-containing protein</fullName>
    </submittedName>
</protein>
<feature type="domain" description="Ice-binding protein C-terminal" evidence="3">
    <location>
        <begin position="264"/>
        <end position="287"/>
    </location>
</feature>
<sequence length="287" mass="29754">MIKRIFHSIAIGLLMAANSYALPVDLGKAGAYTLLATGTNVHHGIPLYGNLELGSEAYIHGNVGVRNTLNMAHGAVVYGNADFGSLYQNPGAAIQGDANQQGSAFWDSLYSDLKAASLAAKALGGTNAGYINSSQTFHRQGDVSVFSITGLNLSAGHSLTLKGNADDVFIVNVDYFGFMLGGGAAIVLDGIKAENLLFNMHGALNAGHVNVAAGSMQGTYIAPDAYMQLGDGLNLDGVRFLGAGISGNLQTVQGFPGDQPPAVVPEPSVLLLFGFGLMGLGLVRLRR</sequence>
<reference evidence="5" key="1">
    <citation type="journal article" date="2019" name="Int. J. Syst. Evol. Microbiol.">
        <title>The Global Catalogue of Microorganisms (GCM) 10K type strain sequencing project: providing services to taxonomists for standard genome sequencing and annotation.</title>
        <authorList>
            <consortium name="The Broad Institute Genomics Platform"/>
            <consortium name="The Broad Institute Genome Sequencing Center for Infectious Disease"/>
            <person name="Wu L."/>
            <person name="Ma J."/>
        </authorList>
    </citation>
    <scope>NUCLEOTIDE SEQUENCE [LARGE SCALE GENOMIC DNA]</scope>
    <source>
        <strain evidence="5">KCTC 52237</strain>
    </source>
</reference>
<dbReference type="Pfam" id="PF07589">
    <property type="entry name" value="PEP-CTERM"/>
    <property type="match status" value="1"/>
</dbReference>
<feature type="transmembrane region" description="Helical" evidence="1">
    <location>
        <begin position="268"/>
        <end position="285"/>
    </location>
</feature>
<keyword evidence="5" id="KW-1185">Reference proteome</keyword>
<accession>A0ABV7FGX5</accession>
<feature type="signal peptide" evidence="2">
    <location>
        <begin position="1"/>
        <end position="21"/>
    </location>
</feature>
<organism evidence="4 5">
    <name type="scientific">Cellvibrio fontiphilus</name>
    <dbReference type="NCBI Taxonomy" id="1815559"/>
    <lineage>
        <taxon>Bacteria</taxon>
        <taxon>Pseudomonadati</taxon>
        <taxon>Pseudomonadota</taxon>
        <taxon>Gammaproteobacteria</taxon>
        <taxon>Cellvibrionales</taxon>
        <taxon>Cellvibrionaceae</taxon>
        <taxon>Cellvibrio</taxon>
    </lineage>
</organism>
<evidence type="ECO:0000256" key="2">
    <source>
        <dbReference type="SAM" id="SignalP"/>
    </source>
</evidence>
<feature type="chain" id="PRO_5045928316" evidence="2">
    <location>
        <begin position="22"/>
        <end position="287"/>
    </location>
</feature>
<evidence type="ECO:0000259" key="3">
    <source>
        <dbReference type="Pfam" id="PF07589"/>
    </source>
</evidence>
<dbReference type="NCBIfam" id="TIGR02595">
    <property type="entry name" value="PEP_CTERM"/>
    <property type="match status" value="1"/>
</dbReference>
<dbReference type="InterPro" id="IPR013424">
    <property type="entry name" value="Ice-binding_C"/>
</dbReference>
<evidence type="ECO:0000256" key="1">
    <source>
        <dbReference type="SAM" id="Phobius"/>
    </source>
</evidence>
<dbReference type="EMBL" id="JBHRTF010000004">
    <property type="protein sequence ID" value="MFC3116001.1"/>
    <property type="molecule type" value="Genomic_DNA"/>
</dbReference>
<evidence type="ECO:0000313" key="4">
    <source>
        <dbReference type="EMBL" id="MFC3116001.1"/>
    </source>
</evidence>
<dbReference type="Proteomes" id="UP001595555">
    <property type="component" value="Unassembled WGS sequence"/>
</dbReference>
<keyword evidence="2" id="KW-0732">Signal</keyword>
<keyword evidence="1" id="KW-1133">Transmembrane helix</keyword>
<dbReference type="RefSeq" id="WP_378118855.1">
    <property type="nucleotide sequence ID" value="NZ_JBHRTF010000004.1"/>
</dbReference>